<feature type="binding site" evidence="10">
    <location>
        <position position="15"/>
    </location>
    <ligand>
        <name>Mg(2+)</name>
        <dbReference type="ChEBI" id="CHEBI:18420"/>
    </ligand>
</feature>
<keyword evidence="8 10" id="KW-0460">Magnesium</keyword>
<gene>
    <name evidence="10" type="primary">metK</name>
    <name evidence="16" type="ORF">JZO70_05705</name>
</gene>
<evidence type="ECO:0000259" key="13">
    <source>
        <dbReference type="Pfam" id="PF00438"/>
    </source>
</evidence>
<evidence type="ECO:0000256" key="3">
    <source>
        <dbReference type="ARBA" id="ARBA00022563"/>
    </source>
</evidence>
<feature type="domain" description="S-adenosylmethionine synthetase central" evidence="14">
    <location>
        <begin position="112"/>
        <end position="229"/>
    </location>
</feature>
<feature type="binding site" description="in other chain" evidence="10">
    <location>
        <begin position="161"/>
        <end position="163"/>
    </location>
    <ligand>
        <name>ATP</name>
        <dbReference type="ChEBI" id="CHEBI:30616"/>
        <note>ligand shared between two neighboring subunits</note>
    </ligand>
</feature>
<dbReference type="Proteomes" id="UP000664601">
    <property type="component" value="Unassembled WGS sequence"/>
</dbReference>
<feature type="binding site" description="in other chain" evidence="10">
    <location>
        <position position="97"/>
    </location>
    <ligand>
        <name>L-methionine</name>
        <dbReference type="ChEBI" id="CHEBI:57844"/>
        <note>ligand shared between two neighboring subunits</note>
    </ligand>
</feature>
<evidence type="ECO:0000256" key="12">
    <source>
        <dbReference type="RuleBase" id="RU004462"/>
    </source>
</evidence>
<comment type="cofactor">
    <cofactor evidence="10">
        <name>K(+)</name>
        <dbReference type="ChEBI" id="CHEBI:29103"/>
    </cofactor>
    <text evidence="10">Binds 1 potassium ion per subunit.</text>
</comment>
<feature type="binding site" description="in other chain" evidence="10">
    <location>
        <begin position="228"/>
        <end position="229"/>
    </location>
    <ligand>
        <name>ATP</name>
        <dbReference type="ChEBI" id="CHEBI:30616"/>
        <note>ligand shared between two neighboring subunits</note>
    </ligand>
</feature>
<keyword evidence="5 10" id="KW-0479">Metal-binding</keyword>
<dbReference type="InterPro" id="IPR022631">
    <property type="entry name" value="ADOMET_SYNTHASE_CS"/>
</dbReference>
<keyword evidence="3 10" id="KW-0554">One-carbon metabolism</keyword>
<evidence type="ECO:0000313" key="17">
    <source>
        <dbReference type="Proteomes" id="UP000664601"/>
    </source>
</evidence>
<reference evidence="16 17" key="1">
    <citation type="submission" date="2021-03" db="EMBL/GenBank/DDBJ databases">
        <title>Enterococcal diversity collection.</title>
        <authorList>
            <person name="Gilmore M.S."/>
            <person name="Schwartzman J."/>
            <person name="Van Tyne D."/>
            <person name="Martin M."/>
            <person name="Earl A.M."/>
            <person name="Manson A.L."/>
            <person name="Straub T."/>
            <person name="Salamzade R."/>
            <person name="Saavedra J."/>
            <person name="Lebreton F."/>
            <person name="Prichula J."/>
            <person name="Schaufler K."/>
            <person name="Gaca A."/>
            <person name="Sgardioli B."/>
            <person name="Wagenaar J."/>
            <person name="Strong T."/>
        </authorList>
    </citation>
    <scope>NUCLEOTIDE SEQUENCE [LARGE SCALE GENOMIC DNA]</scope>
    <source>
        <strain evidence="16 17">669A</strain>
    </source>
</reference>
<keyword evidence="4 10" id="KW-0808">Transferase</keyword>
<dbReference type="InterPro" id="IPR022630">
    <property type="entry name" value="S-AdoMet_synt_C"/>
</dbReference>
<name>A0ABS3LB43_9ENTE</name>
<dbReference type="Gene3D" id="3.30.300.10">
    <property type="match status" value="3"/>
</dbReference>
<feature type="domain" description="S-adenosylmethionine synthetase C-terminal" evidence="15">
    <location>
        <begin position="231"/>
        <end position="369"/>
    </location>
</feature>
<dbReference type="PIRSF" id="PIRSF000497">
    <property type="entry name" value="MAT"/>
    <property type="match status" value="1"/>
</dbReference>
<dbReference type="GO" id="GO:0004478">
    <property type="term" value="F:methionine adenosyltransferase activity"/>
    <property type="evidence" value="ECO:0007669"/>
    <property type="project" value="UniProtKB-EC"/>
</dbReference>
<proteinExistence type="inferred from homology"/>
<evidence type="ECO:0000256" key="4">
    <source>
        <dbReference type="ARBA" id="ARBA00022679"/>
    </source>
</evidence>
<feature type="binding site" description="in other chain" evidence="10">
    <location>
        <position position="13"/>
    </location>
    <ligand>
        <name>ATP</name>
        <dbReference type="ChEBI" id="CHEBI:30616"/>
        <note>ligand shared between two neighboring subunits</note>
    </ligand>
</feature>
<dbReference type="NCBIfam" id="TIGR01034">
    <property type="entry name" value="metK"/>
    <property type="match status" value="1"/>
</dbReference>
<evidence type="ECO:0000256" key="5">
    <source>
        <dbReference type="ARBA" id="ARBA00022723"/>
    </source>
</evidence>
<comment type="subunit">
    <text evidence="10">Homotetramer; dimer of dimers.</text>
</comment>
<feature type="region of interest" description="Flexible loop" evidence="10">
    <location>
        <begin position="97"/>
        <end position="107"/>
    </location>
</feature>
<evidence type="ECO:0000256" key="8">
    <source>
        <dbReference type="ARBA" id="ARBA00022842"/>
    </source>
</evidence>
<comment type="caution">
    <text evidence="16">The sequence shown here is derived from an EMBL/GenBank/DDBJ whole genome shotgun (WGS) entry which is preliminary data.</text>
</comment>
<feature type="binding site" description="in other chain" evidence="10">
    <location>
        <position position="268"/>
    </location>
    <ligand>
        <name>L-methionine</name>
        <dbReference type="ChEBI" id="CHEBI:57844"/>
        <note>ligand shared between two neighboring subunits</note>
    </ligand>
</feature>
<comment type="cofactor">
    <cofactor evidence="10">
        <name>Mg(2+)</name>
        <dbReference type="ChEBI" id="CHEBI:18420"/>
    </cofactor>
    <text evidence="10">Binds 2 divalent ions per subunit.</text>
</comment>
<evidence type="ECO:0000256" key="6">
    <source>
        <dbReference type="ARBA" id="ARBA00022741"/>
    </source>
</evidence>
<feature type="binding site" description="in other chain" evidence="10">
    <location>
        <position position="54"/>
    </location>
    <ligand>
        <name>L-methionine</name>
        <dbReference type="ChEBI" id="CHEBI:57844"/>
        <note>ligand shared between two neighboring subunits</note>
    </ligand>
</feature>
<evidence type="ECO:0000259" key="14">
    <source>
        <dbReference type="Pfam" id="PF02772"/>
    </source>
</evidence>
<evidence type="ECO:0000259" key="15">
    <source>
        <dbReference type="Pfam" id="PF02773"/>
    </source>
</evidence>
<evidence type="ECO:0000256" key="10">
    <source>
        <dbReference type="HAMAP-Rule" id="MF_00086"/>
    </source>
</evidence>
<dbReference type="CDD" id="cd18079">
    <property type="entry name" value="S-AdoMet_synt"/>
    <property type="match status" value="1"/>
</dbReference>
<keyword evidence="6 10" id="KW-0547">Nucleotide-binding</keyword>
<keyword evidence="10" id="KW-0963">Cytoplasm</keyword>
<dbReference type="Pfam" id="PF00438">
    <property type="entry name" value="S-AdoMet_synt_N"/>
    <property type="match status" value="1"/>
</dbReference>
<feature type="binding site" evidence="10">
    <location>
        <position position="260"/>
    </location>
    <ligand>
        <name>ATP</name>
        <dbReference type="ChEBI" id="CHEBI:30616"/>
        <note>ligand shared between two neighboring subunits</note>
    </ligand>
</feature>
<sequence length="384" mass="41896">MNYLTSESVTKGHPDKLCDQISDRILDAFLTGDPESRVAVECMISNNLLVIAGEVTSSAQVDIEAVARTLLQEVGYTSNVIGIDAKNCIVLTNLHQQSPDISQGVDQAAGSIGAGDQGSVYGYACNETVDFMPLPIHLAHALTRKLDTARQSSELPFLLPDGKAQVTILYNEKQQAIQISDVVLSTQHIEEITVEELRNQVREKIIAPVLPAKLLNEKTRYLINPTGRFVIGGPFGDTGLTGRKIIVDTYGGVIPHGGGAFSGKDGTKVDRSGAYMARYIAKNIVAAGFCQRCQIALSYAIGYQEPVAIDIKTFGTSCLPEELLKIAVLKTFDLSPRGMIDTLQLKTPLFKQTSVYGHFNNLSAFPWEKLDKVETIKRFVKEFS</sequence>
<evidence type="ECO:0000256" key="2">
    <source>
        <dbReference type="ARBA" id="ARBA00009685"/>
    </source>
</evidence>
<evidence type="ECO:0000256" key="7">
    <source>
        <dbReference type="ARBA" id="ARBA00022840"/>
    </source>
</evidence>
<feature type="binding site" evidence="10">
    <location>
        <position position="41"/>
    </location>
    <ligand>
        <name>K(+)</name>
        <dbReference type="ChEBI" id="CHEBI:29103"/>
    </ligand>
</feature>
<organism evidence="16 17">
    <name type="scientific">Candidatus Enterococcus moelleringii</name>
    <dbReference type="NCBI Taxonomy" id="2815325"/>
    <lineage>
        <taxon>Bacteria</taxon>
        <taxon>Bacillati</taxon>
        <taxon>Bacillota</taxon>
        <taxon>Bacilli</taxon>
        <taxon>Lactobacillales</taxon>
        <taxon>Enterococcaceae</taxon>
        <taxon>Enterococcus</taxon>
    </lineage>
</organism>
<dbReference type="EMBL" id="JAFREM010000010">
    <property type="protein sequence ID" value="MBO1305644.1"/>
    <property type="molecule type" value="Genomic_DNA"/>
</dbReference>
<feature type="binding site" evidence="10">
    <location>
        <position position="237"/>
    </location>
    <ligand>
        <name>L-methionine</name>
        <dbReference type="ChEBI" id="CHEBI:57844"/>
        <note>ligand shared between two neighboring subunits</note>
    </ligand>
</feature>
<dbReference type="EC" id="2.5.1.6" evidence="10"/>
<comment type="function">
    <text evidence="10">Catalyzes the formation of S-adenosylmethionine (AdoMet) from methionine and ATP. The overall synthetic reaction is composed of two sequential steps, AdoMet formation and the subsequent tripolyphosphate hydrolysis which occurs prior to release of AdoMet from the enzyme.</text>
</comment>
<dbReference type="InterPro" id="IPR022629">
    <property type="entry name" value="S-AdoMet_synt_central"/>
</dbReference>
<feature type="binding site" evidence="10">
    <location>
        <position position="264"/>
    </location>
    <ligand>
        <name>ATP</name>
        <dbReference type="ChEBI" id="CHEBI:30616"/>
        <note>ligand shared between two neighboring subunits</note>
    </ligand>
</feature>
<comment type="pathway">
    <text evidence="1 10">Amino-acid biosynthesis; S-adenosyl-L-methionine biosynthesis; S-adenosyl-L-methionine from L-methionine: step 1/1.</text>
</comment>
<dbReference type="PROSITE" id="PS00377">
    <property type="entry name" value="ADOMET_SYNTHASE_2"/>
    <property type="match status" value="1"/>
</dbReference>
<dbReference type="PROSITE" id="PS00376">
    <property type="entry name" value="ADOMET_SYNTHASE_1"/>
    <property type="match status" value="1"/>
</dbReference>
<dbReference type="InterPro" id="IPR022636">
    <property type="entry name" value="S-AdoMet_synthetase_sfam"/>
</dbReference>
<keyword evidence="17" id="KW-1185">Reference proteome</keyword>
<feature type="domain" description="S-adenosylmethionine synthetase N-terminal" evidence="13">
    <location>
        <begin position="3"/>
        <end position="99"/>
    </location>
</feature>
<dbReference type="Pfam" id="PF02772">
    <property type="entry name" value="S-AdoMet_synt_M"/>
    <property type="match status" value="1"/>
</dbReference>
<feature type="binding site" description="in other chain" evidence="10">
    <location>
        <begin position="243"/>
        <end position="244"/>
    </location>
    <ligand>
        <name>ATP</name>
        <dbReference type="ChEBI" id="CHEBI:30616"/>
        <note>ligand shared between two neighboring subunits</note>
    </ligand>
</feature>
<comment type="catalytic activity">
    <reaction evidence="10">
        <text>L-methionine + ATP + H2O = S-adenosyl-L-methionine + phosphate + diphosphate</text>
        <dbReference type="Rhea" id="RHEA:21080"/>
        <dbReference type="ChEBI" id="CHEBI:15377"/>
        <dbReference type="ChEBI" id="CHEBI:30616"/>
        <dbReference type="ChEBI" id="CHEBI:33019"/>
        <dbReference type="ChEBI" id="CHEBI:43474"/>
        <dbReference type="ChEBI" id="CHEBI:57844"/>
        <dbReference type="ChEBI" id="CHEBI:59789"/>
        <dbReference type="EC" id="2.5.1.6"/>
    </reaction>
</comment>
<feature type="binding site" evidence="10">
    <location>
        <position position="237"/>
    </location>
    <ligand>
        <name>ATP</name>
        <dbReference type="ChEBI" id="CHEBI:30616"/>
        <note>ligand shared between two neighboring subunits</note>
    </ligand>
</feature>
<dbReference type="HAMAP" id="MF_00086">
    <property type="entry name" value="S_AdoMet_synth1"/>
    <property type="match status" value="1"/>
</dbReference>
<dbReference type="Pfam" id="PF02773">
    <property type="entry name" value="S-AdoMet_synt_C"/>
    <property type="match status" value="1"/>
</dbReference>
<dbReference type="InterPro" id="IPR022628">
    <property type="entry name" value="S-AdoMet_synt_N"/>
</dbReference>
<keyword evidence="7 10" id="KW-0067">ATP-binding</keyword>
<keyword evidence="9 10" id="KW-0630">Potassium</keyword>
<protein>
    <recommendedName>
        <fullName evidence="10">S-adenosylmethionine synthase</fullName>
        <shortName evidence="10">AdoMet synthase</shortName>
        <ecNumber evidence="10">2.5.1.6</ecNumber>
    </recommendedName>
    <alternativeName>
        <fullName evidence="10">MAT</fullName>
    </alternativeName>
    <alternativeName>
        <fullName evidence="10">Methionine adenosyltransferase</fullName>
    </alternativeName>
</protein>
<comment type="subcellular location">
    <subcellularLocation>
        <location evidence="10 11">Cytoplasm</location>
    </subcellularLocation>
</comment>
<comment type="similarity">
    <text evidence="2 10 12">Belongs to the AdoMet synthase family.</text>
</comment>
<evidence type="ECO:0000256" key="9">
    <source>
        <dbReference type="ARBA" id="ARBA00022958"/>
    </source>
</evidence>
<dbReference type="SUPFAM" id="SSF55973">
    <property type="entry name" value="S-adenosylmethionine synthetase"/>
    <property type="match status" value="3"/>
</dbReference>
<dbReference type="PANTHER" id="PTHR11964">
    <property type="entry name" value="S-ADENOSYLMETHIONINE SYNTHETASE"/>
    <property type="match status" value="1"/>
</dbReference>
<dbReference type="RefSeq" id="WP_207672588.1">
    <property type="nucleotide sequence ID" value="NZ_JAFREM010000010.1"/>
</dbReference>
<evidence type="ECO:0000313" key="16">
    <source>
        <dbReference type="EMBL" id="MBO1305644.1"/>
    </source>
</evidence>
<accession>A0ABS3LB43</accession>
<dbReference type="InterPro" id="IPR002133">
    <property type="entry name" value="S-AdoMet_synthetase"/>
</dbReference>
<evidence type="ECO:0000256" key="11">
    <source>
        <dbReference type="RuleBase" id="RU000542"/>
    </source>
</evidence>
<evidence type="ECO:0000256" key="1">
    <source>
        <dbReference type="ARBA" id="ARBA00005224"/>
    </source>
</evidence>